<protein>
    <submittedName>
        <fullName evidence="1">Uncharacterized protein</fullName>
    </submittedName>
</protein>
<name>A0A6G0VW81_APHCR</name>
<proteinExistence type="predicted"/>
<dbReference type="AlphaFoldDB" id="A0A6G0VW81"/>
<sequence length="57" mass="6623">MLLTLYSYSVAKTLYKRFHSNLFNHRNPLISNLSTLSVPGDPGRRLKGKWCRDLLTE</sequence>
<reference evidence="1 2" key="1">
    <citation type="submission" date="2019-08" db="EMBL/GenBank/DDBJ databases">
        <title>Whole genome of Aphis craccivora.</title>
        <authorList>
            <person name="Voronova N.V."/>
            <person name="Shulinski R.S."/>
            <person name="Bandarenka Y.V."/>
            <person name="Zhorov D.G."/>
            <person name="Warner D."/>
        </authorList>
    </citation>
    <scope>NUCLEOTIDE SEQUENCE [LARGE SCALE GENOMIC DNA]</scope>
    <source>
        <strain evidence="1">180601</strain>
        <tissue evidence="1">Whole Body</tissue>
    </source>
</reference>
<keyword evidence="2" id="KW-1185">Reference proteome</keyword>
<gene>
    <name evidence="1" type="ORF">FWK35_00038994</name>
</gene>
<accession>A0A6G0VW81</accession>
<evidence type="ECO:0000313" key="1">
    <source>
        <dbReference type="EMBL" id="KAF0711856.1"/>
    </source>
</evidence>
<dbReference type="Proteomes" id="UP000478052">
    <property type="component" value="Unassembled WGS sequence"/>
</dbReference>
<organism evidence="1 2">
    <name type="scientific">Aphis craccivora</name>
    <name type="common">Cowpea aphid</name>
    <dbReference type="NCBI Taxonomy" id="307492"/>
    <lineage>
        <taxon>Eukaryota</taxon>
        <taxon>Metazoa</taxon>
        <taxon>Ecdysozoa</taxon>
        <taxon>Arthropoda</taxon>
        <taxon>Hexapoda</taxon>
        <taxon>Insecta</taxon>
        <taxon>Pterygota</taxon>
        <taxon>Neoptera</taxon>
        <taxon>Paraneoptera</taxon>
        <taxon>Hemiptera</taxon>
        <taxon>Sternorrhyncha</taxon>
        <taxon>Aphidomorpha</taxon>
        <taxon>Aphidoidea</taxon>
        <taxon>Aphididae</taxon>
        <taxon>Aphidini</taxon>
        <taxon>Aphis</taxon>
        <taxon>Aphis</taxon>
    </lineage>
</organism>
<comment type="caution">
    <text evidence="1">The sequence shown here is derived from an EMBL/GenBank/DDBJ whole genome shotgun (WGS) entry which is preliminary data.</text>
</comment>
<dbReference type="EMBL" id="VUJU01011140">
    <property type="protein sequence ID" value="KAF0711856.1"/>
    <property type="molecule type" value="Genomic_DNA"/>
</dbReference>
<evidence type="ECO:0000313" key="2">
    <source>
        <dbReference type="Proteomes" id="UP000478052"/>
    </source>
</evidence>